<feature type="region of interest" description="Disordered" evidence="6">
    <location>
        <begin position="66"/>
        <end position="135"/>
    </location>
</feature>
<feature type="compositionally biased region" description="Polar residues" evidence="6">
    <location>
        <begin position="104"/>
        <end position="133"/>
    </location>
</feature>
<keyword evidence="5" id="KW-0539">Nucleus</keyword>
<name>M7TD66_EUTLA</name>
<evidence type="ECO:0000256" key="1">
    <source>
        <dbReference type="ARBA" id="ARBA00004123"/>
    </source>
</evidence>
<dbReference type="PROSITE" id="PS50076">
    <property type="entry name" value="DNAJ_2"/>
    <property type="match status" value="1"/>
</dbReference>
<dbReference type="GO" id="GO:0005681">
    <property type="term" value="C:spliceosomal complex"/>
    <property type="evidence" value="ECO:0007669"/>
    <property type="project" value="TreeGrafter"/>
</dbReference>
<dbReference type="SMART" id="SM00271">
    <property type="entry name" value="DnaJ"/>
    <property type="match status" value="1"/>
</dbReference>
<evidence type="ECO:0000256" key="3">
    <source>
        <dbReference type="ARBA" id="ARBA00022490"/>
    </source>
</evidence>
<evidence type="ECO:0000256" key="5">
    <source>
        <dbReference type="ARBA" id="ARBA00023242"/>
    </source>
</evidence>
<accession>M7TD66</accession>
<feature type="domain" description="J" evidence="7">
    <location>
        <begin position="10"/>
        <end position="75"/>
    </location>
</feature>
<dbReference type="PANTHER" id="PTHR44313:SF1">
    <property type="entry name" value="DNAJ HOMOLOG SUBFAMILY C MEMBER 17"/>
    <property type="match status" value="1"/>
</dbReference>
<evidence type="ECO:0000313" key="9">
    <source>
        <dbReference type="Proteomes" id="UP000012174"/>
    </source>
</evidence>
<dbReference type="KEGG" id="ela:UCREL1_5148"/>
<protein>
    <submittedName>
        <fullName evidence="8">Putative chaperone protein</fullName>
    </submittedName>
</protein>
<evidence type="ECO:0000256" key="4">
    <source>
        <dbReference type="ARBA" id="ARBA00023186"/>
    </source>
</evidence>
<evidence type="ECO:0000259" key="7">
    <source>
        <dbReference type="PROSITE" id="PS50076"/>
    </source>
</evidence>
<dbReference type="Gene3D" id="1.10.287.110">
    <property type="entry name" value="DnaJ domain"/>
    <property type="match status" value="1"/>
</dbReference>
<dbReference type="Pfam" id="PF00226">
    <property type="entry name" value="DnaJ"/>
    <property type="match status" value="1"/>
</dbReference>
<reference evidence="9" key="1">
    <citation type="journal article" date="2013" name="Genome Announc.">
        <title>Draft genome sequence of the grapevine dieback fungus Eutypa lata UCR-EL1.</title>
        <authorList>
            <person name="Blanco-Ulate B."/>
            <person name="Rolshausen P.E."/>
            <person name="Cantu D."/>
        </authorList>
    </citation>
    <scope>NUCLEOTIDE SEQUENCE [LARGE SCALE GENOMIC DNA]</scope>
    <source>
        <strain evidence="9">UCR-EL1</strain>
    </source>
</reference>
<keyword evidence="3" id="KW-0963">Cytoplasm</keyword>
<dbReference type="OrthoDB" id="10250354at2759"/>
<dbReference type="STRING" id="1287681.M7TD66"/>
<dbReference type="EMBL" id="KB706341">
    <property type="protein sequence ID" value="EMR67846.1"/>
    <property type="molecule type" value="Genomic_DNA"/>
</dbReference>
<gene>
    <name evidence="8" type="ORF">UCREL1_5148</name>
</gene>
<dbReference type="Proteomes" id="UP000012174">
    <property type="component" value="Unassembled WGS sequence"/>
</dbReference>
<sequence>MTQLTNFDYDLYDLFGVDDTATLDEIKKAYEIRNIKMHPDNFGNTPSSEERFERLQAGMEIFQCPNRRSVYDDYRSSQKPNGNKRKPSADEPCDQTRQEKRPKQTSSNQPEQQAPSEQSNQEDMNKPPTQKGTPKQWHGIFVAHLESRLKHTIERDLESNLERLEKIKADIEILYDYKPKTFWDPLLTKMEKNATVMSRIFKARLSDAKKGRLSNDEMHKLPWCVNVLNMLMFHVECIALVVQAIIDDLKSLELPKSDAEKRELVSDIERQLGVWSSYGSEYDDSECDDSEDDESEDDESEDEESEDDESEDYESEDDEDDDSEDYEF</sequence>
<dbReference type="GO" id="GO:0005737">
    <property type="term" value="C:cytoplasm"/>
    <property type="evidence" value="ECO:0007669"/>
    <property type="project" value="UniProtKB-SubCell"/>
</dbReference>
<dbReference type="CDD" id="cd06257">
    <property type="entry name" value="DnaJ"/>
    <property type="match status" value="1"/>
</dbReference>
<dbReference type="InterPro" id="IPR036869">
    <property type="entry name" value="J_dom_sf"/>
</dbReference>
<keyword evidence="4" id="KW-0143">Chaperone</keyword>
<proteinExistence type="predicted"/>
<dbReference type="AlphaFoldDB" id="M7TD66"/>
<keyword evidence="9" id="KW-1185">Reference proteome</keyword>
<dbReference type="SUPFAM" id="SSF46565">
    <property type="entry name" value="Chaperone J-domain"/>
    <property type="match status" value="1"/>
</dbReference>
<evidence type="ECO:0000256" key="2">
    <source>
        <dbReference type="ARBA" id="ARBA00004496"/>
    </source>
</evidence>
<evidence type="ECO:0000256" key="6">
    <source>
        <dbReference type="SAM" id="MobiDB-lite"/>
    </source>
</evidence>
<dbReference type="HOGENOM" id="CLU_950050_0_0_1"/>
<dbReference type="InterPro" id="IPR001623">
    <property type="entry name" value="DnaJ_domain"/>
</dbReference>
<feature type="region of interest" description="Disordered" evidence="6">
    <location>
        <begin position="276"/>
        <end position="328"/>
    </location>
</feature>
<comment type="subcellular location">
    <subcellularLocation>
        <location evidence="2">Cytoplasm</location>
    </subcellularLocation>
    <subcellularLocation>
        <location evidence="1">Nucleus</location>
    </subcellularLocation>
</comment>
<organism evidence="8 9">
    <name type="scientific">Eutypa lata (strain UCR-EL1)</name>
    <name type="common">Grapevine dieback disease fungus</name>
    <name type="synonym">Eutypa armeniacae</name>
    <dbReference type="NCBI Taxonomy" id="1287681"/>
    <lineage>
        <taxon>Eukaryota</taxon>
        <taxon>Fungi</taxon>
        <taxon>Dikarya</taxon>
        <taxon>Ascomycota</taxon>
        <taxon>Pezizomycotina</taxon>
        <taxon>Sordariomycetes</taxon>
        <taxon>Xylariomycetidae</taxon>
        <taxon>Xylariales</taxon>
        <taxon>Diatrypaceae</taxon>
        <taxon>Eutypa</taxon>
    </lineage>
</organism>
<evidence type="ECO:0000313" key="8">
    <source>
        <dbReference type="EMBL" id="EMR67846.1"/>
    </source>
</evidence>
<dbReference type="GO" id="GO:0000390">
    <property type="term" value="P:spliceosomal complex disassembly"/>
    <property type="evidence" value="ECO:0007669"/>
    <property type="project" value="TreeGrafter"/>
</dbReference>
<dbReference type="InterPro" id="IPR052094">
    <property type="entry name" value="Pre-mRNA-splicing_ERAD"/>
</dbReference>
<dbReference type="PRINTS" id="PR00625">
    <property type="entry name" value="JDOMAIN"/>
</dbReference>
<dbReference type="PANTHER" id="PTHR44313">
    <property type="entry name" value="DNAJ HOMOLOG SUBFAMILY C MEMBER 17"/>
    <property type="match status" value="1"/>
</dbReference>
<feature type="compositionally biased region" description="Acidic residues" evidence="6">
    <location>
        <begin position="281"/>
        <end position="328"/>
    </location>
</feature>